<gene>
    <name evidence="1" type="ORF">SMUL_1800</name>
</gene>
<organism evidence="1 2">
    <name type="scientific">Sulfurospirillum multivorans (strain DM 12446 / JCM 15788 / NBRC 109480)</name>
    <dbReference type="NCBI Taxonomy" id="1150621"/>
    <lineage>
        <taxon>Bacteria</taxon>
        <taxon>Pseudomonadati</taxon>
        <taxon>Campylobacterota</taxon>
        <taxon>Epsilonproteobacteria</taxon>
        <taxon>Campylobacterales</taxon>
        <taxon>Sulfurospirillaceae</taxon>
        <taxon>Sulfurospirillum</taxon>
    </lineage>
</organism>
<accession>A0AA86ALK2</accession>
<dbReference type="EMBL" id="CP007201">
    <property type="protein sequence ID" value="AHJ13055.1"/>
    <property type="molecule type" value="Genomic_DNA"/>
</dbReference>
<protein>
    <submittedName>
        <fullName evidence="1">Uncharacterized protein</fullName>
    </submittedName>
</protein>
<dbReference type="AlphaFoldDB" id="A0AA86ALK2"/>
<dbReference type="Proteomes" id="UP000019322">
    <property type="component" value="Chromosome"/>
</dbReference>
<evidence type="ECO:0000313" key="2">
    <source>
        <dbReference type="Proteomes" id="UP000019322"/>
    </source>
</evidence>
<reference evidence="1 2" key="1">
    <citation type="journal article" date="2014" name="Environ. Microbiol.">
        <title>Insights into organohalide respiration and the versatile catabolism of Sulfurospirillum multivorans gained from comparative genomics and physiological studies.</title>
        <authorList>
            <person name="Goris T."/>
            <person name="Schubert T."/>
            <person name="Gadkari J."/>
            <person name="Wubet T."/>
            <person name="Tarkka M."/>
            <person name="Buscot F."/>
            <person name="Adrian L."/>
            <person name="Diekert G."/>
        </authorList>
    </citation>
    <scope>NUCLEOTIDE SEQUENCE [LARGE SCALE GENOMIC DNA]</scope>
    <source>
        <strain evidence="2">DM 12446 / JCM 15788 / NBRC 109480</strain>
    </source>
</reference>
<dbReference type="KEGG" id="smul:SMUL_1800"/>
<name>A0AA86ALK2_SULMK</name>
<proteinExistence type="predicted"/>
<evidence type="ECO:0000313" key="1">
    <source>
        <dbReference type="EMBL" id="AHJ13055.1"/>
    </source>
</evidence>
<sequence>MPKITLHLTHVHTYHCYGCGFNRNHHLSICYTLIIISYSVEMNKPVLRNTGLQKDYNYYFISSN</sequence>